<keyword evidence="2" id="KW-1133">Transmembrane helix</keyword>
<feature type="transmembrane region" description="Helical" evidence="2">
    <location>
        <begin position="87"/>
        <end position="110"/>
    </location>
</feature>
<protein>
    <submittedName>
        <fullName evidence="3">Uncharacterized protein</fullName>
    </submittedName>
</protein>
<evidence type="ECO:0000313" key="4">
    <source>
        <dbReference type="Proteomes" id="UP000278962"/>
    </source>
</evidence>
<evidence type="ECO:0000313" key="3">
    <source>
        <dbReference type="EMBL" id="RKQ91979.1"/>
    </source>
</evidence>
<gene>
    <name evidence="3" type="ORF">C8N24_1818</name>
</gene>
<dbReference type="RefSeq" id="WP_170178958.1">
    <property type="nucleotide sequence ID" value="NZ_RBIL01000001.1"/>
</dbReference>
<feature type="compositionally biased region" description="Low complexity" evidence="1">
    <location>
        <begin position="265"/>
        <end position="275"/>
    </location>
</feature>
<feature type="transmembrane region" description="Helical" evidence="2">
    <location>
        <begin position="200"/>
        <end position="219"/>
    </location>
</feature>
<sequence length="296" mass="31613">MAAVTQDPEKTLAWERQHRIRAAIAAIIGAVGLLVYYIAFERLRSGYPSISGLDSLERLGNGSNVVTKLPSLRLEEFQYLQDNQLTIILIGVGAFIGYCGMAWAAGFLAVATRARTPEFRKFLIYIPIIGGVTLAVGTLIYRVSIVVLAGEFMDGPRTVAEATQLQTGTQQFAQILNALGGLLLAVGLVFVSLNAMRVGLLTKLFGYLGIVAGAMLVVFPLPVVQVFWLAGIGFLLIGRFPGGDPPAWRTGKAEPWPSAVAAAQARAERTGAAPATQPAVPKTAPSGGRSKRKKRH</sequence>
<dbReference type="AlphaFoldDB" id="A0A660LBL6"/>
<feature type="transmembrane region" description="Helical" evidence="2">
    <location>
        <begin position="172"/>
        <end position="193"/>
    </location>
</feature>
<comment type="caution">
    <text evidence="3">The sequence shown here is derived from an EMBL/GenBank/DDBJ whole genome shotgun (WGS) entry which is preliminary data.</text>
</comment>
<name>A0A660LBL6_9ACTN</name>
<feature type="region of interest" description="Disordered" evidence="1">
    <location>
        <begin position="265"/>
        <end position="296"/>
    </location>
</feature>
<dbReference type="Proteomes" id="UP000278962">
    <property type="component" value="Unassembled WGS sequence"/>
</dbReference>
<feature type="transmembrane region" description="Helical" evidence="2">
    <location>
        <begin position="20"/>
        <end position="39"/>
    </location>
</feature>
<feature type="transmembrane region" description="Helical" evidence="2">
    <location>
        <begin position="122"/>
        <end position="152"/>
    </location>
</feature>
<proteinExistence type="predicted"/>
<organism evidence="3 4">
    <name type="scientific">Solirubrobacter pauli</name>
    <dbReference type="NCBI Taxonomy" id="166793"/>
    <lineage>
        <taxon>Bacteria</taxon>
        <taxon>Bacillati</taxon>
        <taxon>Actinomycetota</taxon>
        <taxon>Thermoleophilia</taxon>
        <taxon>Solirubrobacterales</taxon>
        <taxon>Solirubrobacteraceae</taxon>
        <taxon>Solirubrobacter</taxon>
    </lineage>
</organism>
<keyword evidence="2" id="KW-0812">Transmembrane</keyword>
<dbReference type="EMBL" id="RBIL01000001">
    <property type="protein sequence ID" value="RKQ91979.1"/>
    <property type="molecule type" value="Genomic_DNA"/>
</dbReference>
<accession>A0A660LBL6</accession>
<reference evidence="3 4" key="1">
    <citation type="submission" date="2018-10" db="EMBL/GenBank/DDBJ databases">
        <title>Genomic Encyclopedia of Archaeal and Bacterial Type Strains, Phase II (KMG-II): from individual species to whole genera.</title>
        <authorList>
            <person name="Goeker M."/>
        </authorList>
    </citation>
    <scope>NUCLEOTIDE SEQUENCE [LARGE SCALE GENOMIC DNA]</scope>
    <source>
        <strain evidence="3 4">DSM 14954</strain>
    </source>
</reference>
<evidence type="ECO:0000256" key="2">
    <source>
        <dbReference type="SAM" id="Phobius"/>
    </source>
</evidence>
<evidence type="ECO:0000256" key="1">
    <source>
        <dbReference type="SAM" id="MobiDB-lite"/>
    </source>
</evidence>
<keyword evidence="2" id="KW-0472">Membrane</keyword>
<keyword evidence="4" id="KW-1185">Reference proteome</keyword>